<evidence type="ECO:0000256" key="1">
    <source>
        <dbReference type="SAM" id="MobiDB-lite"/>
    </source>
</evidence>
<gene>
    <name evidence="2" type="ORF">KP79_PYT23765</name>
</gene>
<evidence type="ECO:0000313" key="3">
    <source>
        <dbReference type="Proteomes" id="UP000242188"/>
    </source>
</evidence>
<dbReference type="Proteomes" id="UP000242188">
    <property type="component" value="Unassembled WGS sequence"/>
</dbReference>
<protein>
    <submittedName>
        <fullName evidence="2">Uncharacterized protein</fullName>
    </submittedName>
</protein>
<feature type="region of interest" description="Disordered" evidence="1">
    <location>
        <begin position="11"/>
        <end position="38"/>
    </location>
</feature>
<reference evidence="2 3" key="1">
    <citation type="journal article" date="2017" name="Nat. Ecol. Evol.">
        <title>Scallop genome provides insights into evolution of bilaterian karyotype and development.</title>
        <authorList>
            <person name="Wang S."/>
            <person name="Zhang J."/>
            <person name="Jiao W."/>
            <person name="Li J."/>
            <person name="Xun X."/>
            <person name="Sun Y."/>
            <person name="Guo X."/>
            <person name="Huan P."/>
            <person name="Dong B."/>
            <person name="Zhang L."/>
            <person name="Hu X."/>
            <person name="Sun X."/>
            <person name="Wang J."/>
            <person name="Zhao C."/>
            <person name="Wang Y."/>
            <person name="Wang D."/>
            <person name="Huang X."/>
            <person name="Wang R."/>
            <person name="Lv J."/>
            <person name="Li Y."/>
            <person name="Zhang Z."/>
            <person name="Liu B."/>
            <person name="Lu W."/>
            <person name="Hui Y."/>
            <person name="Liang J."/>
            <person name="Zhou Z."/>
            <person name="Hou R."/>
            <person name="Li X."/>
            <person name="Liu Y."/>
            <person name="Li H."/>
            <person name="Ning X."/>
            <person name="Lin Y."/>
            <person name="Zhao L."/>
            <person name="Xing Q."/>
            <person name="Dou J."/>
            <person name="Li Y."/>
            <person name="Mao J."/>
            <person name="Guo H."/>
            <person name="Dou H."/>
            <person name="Li T."/>
            <person name="Mu C."/>
            <person name="Jiang W."/>
            <person name="Fu Q."/>
            <person name="Fu X."/>
            <person name="Miao Y."/>
            <person name="Liu J."/>
            <person name="Yu Q."/>
            <person name="Li R."/>
            <person name="Liao H."/>
            <person name="Li X."/>
            <person name="Kong Y."/>
            <person name="Jiang Z."/>
            <person name="Chourrout D."/>
            <person name="Li R."/>
            <person name="Bao Z."/>
        </authorList>
    </citation>
    <scope>NUCLEOTIDE SEQUENCE [LARGE SCALE GENOMIC DNA]</scope>
    <source>
        <strain evidence="2 3">PY_sf001</strain>
    </source>
</reference>
<dbReference type="EMBL" id="NEDP02004985">
    <property type="protein sequence ID" value="OWF43894.1"/>
    <property type="molecule type" value="Genomic_DNA"/>
</dbReference>
<feature type="compositionally biased region" description="Acidic residues" evidence="1">
    <location>
        <begin position="18"/>
        <end position="27"/>
    </location>
</feature>
<name>A0A210Q582_MIZYE</name>
<dbReference type="AlphaFoldDB" id="A0A210Q582"/>
<sequence>MVNHTVAVVIEKDRTAAEAEEDDTNEDEPQRKQRKLEKDESCDICGNRRHESVLLQVKVLNQILAEAITNGFAQVNENKSTLSHFTIPTFGATSDHVTICLYDPENDCLLHIDDELELWLDKDIRRNLDPETIIIIWLFLNFTVLTKNILAAPKLHKSGFQESIKEHLKYYRETKAKQKIVSQTMEARPWKKLTKEVIHPNTSS</sequence>
<keyword evidence="3" id="KW-1185">Reference proteome</keyword>
<accession>A0A210Q582</accession>
<dbReference type="OrthoDB" id="6089171at2759"/>
<organism evidence="2 3">
    <name type="scientific">Mizuhopecten yessoensis</name>
    <name type="common">Japanese scallop</name>
    <name type="synonym">Patinopecten yessoensis</name>
    <dbReference type="NCBI Taxonomy" id="6573"/>
    <lineage>
        <taxon>Eukaryota</taxon>
        <taxon>Metazoa</taxon>
        <taxon>Spiralia</taxon>
        <taxon>Lophotrochozoa</taxon>
        <taxon>Mollusca</taxon>
        <taxon>Bivalvia</taxon>
        <taxon>Autobranchia</taxon>
        <taxon>Pteriomorphia</taxon>
        <taxon>Pectinida</taxon>
        <taxon>Pectinoidea</taxon>
        <taxon>Pectinidae</taxon>
        <taxon>Mizuhopecten</taxon>
    </lineage>
</organism>
<feature type="compositionally biased region" description="Basic and acidic residues" evidence="1">
    <location>
        <begin position="28"/>
        <end position="38"/>
    </location>
</feature>
<comment type="caution">
    <text evidence="2">The sequence shown here is derived from an EMBL/GenBank/DDBJ whole genome shotgun (WGS) entry which is preliminary data.</text>
</comment>
<evidence type="ECO:0000313" key="2">
    <source>
        <dbReference type="EMBL" id="OWF43894.1"/>
    </source>
</evidence>
<proteinExistence type="predicted"/>